<proteinExistence type="predicted"/>
<evidence type="ECO:0000256" key="1">
    <source>
        <dbReference type="SAM" id="SignalP"/>
    </source>
</evidence>
<keyword evidence="1" id="KW-0732">Signal</keyword>
<organism evidence="2 3">
    <name type="scientific">Trematosphaeria pertusa</name>
    <dbReference type="NCBI Taxonomy" id="390896"/>
    <lineage>
        <taxon>Eukaryota</taxon>
        <taxon>Fungi</taxon>
        <taxon>Dikarya</taxon>
        <taxon>Ascomycota</taxon>
        <taxon>Pezizomycotina</taxon>
        <taxon>Dothideomycetes</taxon>
        <taxon>Pleosporomycetidae</taxon>
        <taxon>Pleosporales</taxon>
        <taxon>Massarineae</taxon>
        <taxon>Trematosphaeriaceae</taxon>
        <taxon>Trematosphaeria</taxon>
    </lineage>
</organism>
<feature type="signal peptide" evidence="1">
    <location>
        <begin position="1"/>
        <end position="18"/>
    </location>
</feature>
<name>A0A6A6IIY0_9PLEO</name>
<sequence length="357" mass="40110">MLLFRLSIVFAASSCVRAKRNQEEISVGFNLGISYGTAAIAYPNGTHVAVAKVGSSNEYRQTMLRLSEHPFHQLYRESRAHQQEHKRPGFPASDDARVIGALVKSLKEETEKLLCREVIAAAAAVPHFPALYDRHLYDAFKHAGLQYLEIMQRGNYDDGTFLTFETSAALAGHGLSLCTNTTDREACPRPPPDEHHNQDDIYYVIDYTDSSILAYHTIAISNDAYHITDYPAFNLNLSSDGRSREMELRHILLGPLQRMHYRVPTKAILVGNSIHDAWFRAALNETMESFFNSTKKTVPEVVESDAQFVQAKGVAEFARRRRLSPEAGSRATWNGPSGVISQQKVLMRDSYTEVTWS</sequence>
<dbReference type="RefSeq" id="XP_033684534.1">
    <property type="nucleotide sequence ID" value="XM_033835585.1"/>
</dbReference>
<dbReference type="GeneID" id="54588915"/>
<dbReference type="EMBL" id="ML987195">
    <property type="protein sequence ID" value="KAF2249530.1"/>
    <property type="molecule type" value="Genomic_DNA"/>
</dbReference>
<reference evidence="2" key="1">
    <citation type="journal article" date="2020" name="Stud. Mycol.">
        <title>101 Dothideomycetes genomes: a test case for predicting lifestyles and emergence of pathogens.</title>
        <authorList>
            <person name="Haridas S."/>
            <person name="Albert R."/>
            <person name="Binder M."/>
            <person name="Bloem J."/>
            <person name="Labutti K."/>
            <person name="Salamov A."/>
            <person name="Andreopoulos B."/>
            <person name="Baker S."/>
            <person name="Barry K."/>
            <person name="Bills G."/>
            <person name="Bluhm B."/>
            <person name="Cannon C."/>
            <person name="Castanera R."/>
            <person name="Culley D."/>
            <person name="Daum C."/>
            <person name="Ezra D."/>
            <person name="Gonzalez J."/>
            <person name="Henrissat B."/>
            <person name="Kuo A."/>
            <person name="Liang C."/>
            <person name="Lipzen A."/>
            <person name="Lutzoni F."/>
            <person name="Magnuson J."/>
            <person name="Mondo S."/>
            <person name="Nolan M."/>
            <person name="Ohm R."/>
            <person name="Pangilinan J."/>
            <person name="Park H.-J."/>
            <person name="Ramirez L."/>
            <person name="Alfaro M."/>
            <person name="Sun H."/>
            <person name="Tritt A."/>
            <person name="Yoshinaga Y."/>
            <person name="Zwiers L.-H."/>
            <person name="Turgeon B."/>
            <person name="Goodwin S."/>
            <person name="Spatafora J."/>
            <person name="Crous P."/>
            <person name="Grigoriev I."/>
        </authorList>
    </citation>
    <scope>NUCLEOTIDE SEQUENCE</scope>
    <source>
        <strain evidence="2">CBS 122368</strain>
    </source>
</reference>
<dbReference type="OrthoDB" id="3643156at2759"/>
<gene>
    <name evidence="2" type="ORF">BU26DRAFT_605336</name>
</gene>
<evidence type="ECO:0000313" key="2">
    <source>
        <dbReference type="EMBL" id="KAF2249530.1"/>
    </source>
</evidence>
<dbReference type="Proteomes" id="UP000800094">
    <property type="component" value="Unassembled WGS sequence"/>
</dbReference>
<evidence type="ECO:0000313" key="3">
    <source>
        <dbReference type="Proteomes" id="UP000800094"/>
    </source>
</evidence>
<feature type="chain" id="PRO_5025543931" evidence="1">
    <location>
        <begin position="19"/>
        <end position="357"/>
    </location>
</feature>
<protein>
    <submittedName>
        <fullName evidence="2">Uncharacterized protein</fullName>
    </submittedName>
</protein>
<dbReference type="AlphaFoldDB" id="A0A6A6IIY0"/>
<accession>A0A6A6IIY0</accession>
<keyword evidence="3" id="KW-1185">Reference proteome</keyword>